<proteinExistence type="predicted"/>
<evidence type="ECO:0000313" key="1">
    <source>
        <dbReference type="EMBL" id="MFC5511684.1"/>
    </source>
</evidence>
<reference evidence="2" key="1">
    <citation type="journal article" date="2019" name="Int. J. Syst. Evol. Microbiol.">
        <title>The Global Catalogue of Microorganisms (GCM) 10K type strain sequencing project: providing services to taxonomists for standard genome sequencing and annotation.</title>
        <authorList>
            <consortium name="The Broad Institute Genomics Platform"/>
            <consortium name="The Broad Institute Genome Sequencing Center for Infectious Disease"/>
            <person name="Wu L."/>
            <person name="Ma J."/>
        </authorList>
    </citation>
    <scope>NUCLEOTIDE SEQUENCE [LARGE SCALE GENOMIC DNA]</scope>
    <source>
        <strain evidence="2">CCUG 38813</strain>
    </source>
</reference>
<protein>
    <submittedName>
        <fullName evidence="1">Uncharacterized protein</fullName>
    </submittedName>
</protein>
<sequence length="79" mass="8640">MLLPQRHVCTERVVCGVDWTVRSQRRERSLDDRTPDAIVSVNHALLLSNATGLADPIGAGVTTRFLQAAFPIHATDNST</sequence>
<dbReference type="RefSeq" id="WP_379720795.1">
    <property type="nucleotide sequence ID" value="NZ_JBHSMS010000036.1"/>
</dbReference>
<organism evidence="1 2">
    <name type="scientific">Massilia jejuensis</name>
    <dbReference type="NCBI Taxonomy" id="648894"/>
    <lineage>
        <taxon>Bacteria</taxon>
        <taxon>Pseudomonadati</taxon>
        <taxon>Pseudomonadota</taxon>
        <taxon>Betaproteobacteria</taxon>
        <taxon>Burkholderiales</taxon>
        <taxon>Oxalobacteraceae</taxon>
        <taxon>Telluria group</taxon>
        <taxon>Massilia</taxon>
    </lineage>
</organism>
<comment type="caution">
    <text evidence="1">The sequence shown here is derived from an EMBL/GenBank/DDBJ whole genome shotgun (WGS) entry which is preliminary data.</text>
</comment>
<dbReference type="Proteomes" id="UP001596031">
    <property type="component" value="Unassembled WGS sequence"/>
</dbReference>
<gene>
    <name evidence="1" type="ORF">ACFPOU_11180</name>
</gene>
<evidence type="ECO:0000313" key="2">
    <source>
        <dbReference type="Proteomes" id="UP001596031"/>
    </source>
</evidence>
<name>A0ABW0PI74_9BURK</name>
<keyword evidence="2" id="KW-1185">Reference proteome</keyword>
<dbReference type="EMBL" id="JBHSMS010000036">
    <property type="protein sequence ID" value="MFC5511684.1"/>
    <property type="molecule type" value="Genomic_DNA"/>
</dbReference>
<accession>A0ABW0PI74</accession>